<evidence type="ECO:0000313" key="2">
    <source>
        <dbReference type="EMBL" id="KAK9876737.1"/>
    </source>
</evidence>
<dbReference type="AlphaFoldDB" id="A0AAW1U914"/>
<name>A0AAW1U914_9CUCU</name>
<reference evidence="2 3" key="1">
    <citation type="submission" date="2023-03" db="EMBL/GenBank/DDBJ databases">
        <title>Genome insight into feeding habits of ladybird beetles.</title>
        <authorList>
            <person name="Li H.-S."/>
            <person name="Huang Y.-H."/>
            <person name="Pang H."/>
        </authorList>
    </citation>
    <scope>NUCLEOTIDE SEQUENCE [LARGE SCALE GENOMIC DNA]</scope>
    <source>
        <strain evidence="2">SYSU_2023b</strain>
        <tissue evidence="2">Whole body</tissue>
    </source>
</reference>
<comment type="caution">
    <text evidence="2">The sequence shown here is derived from an EMBL/GenBank/DDBJ whole genome shotgun (WGS) entry which is preliminary data.</text>
</comment>
<evidence type="ECO:0000256" key="1">
    <source>
        <dbReference type="SAM" id="SignalP"/>
    </source>
</evidence>
<protein>
    <submittedName>
        <fullName evidence="2">Uncharacterized protein</fullName>
    </submittedName>
</protein>
<keyword evidence="3" id="KW-1185">Reference proteome</keyword>
<evidence type="ECO:0000313" key="3">
    <source>
        <dbReference type="Proteomes" id="UP001431783"/>
    </source>
</evidence>
<sequence>MRFLFLIFLLTVFISEQEGRTKKKNKGQIEVEILMLCADRVRYDPEVSPTLEMLYDCFFKERAKYEPGDFTSITDPFTHMIVMLN</sequence>
<feature type="signal peptide" evidence="1">
    <location>
        <begin position="1"/>
        <end position="19"/>
    </location>
</feature>
<accession>A0AAW1U914</accession>
<organism evidence="2 3">
    <name type="scientific">Henosepilachna vigintioctopunctata</name>
    <dbReference type="NCBI Taxonomy" id="420089"/>
    <lineage>
        <taxon>Eukaryota</taxon>
        <taxon>Metazoa</taxon>
        <taxon>Ecdysozoa</taxon>
        <taxon>Arthropoda</taxon>
        <taxon>Hexapoda</taxon>
        <taxon>Insecta</taxon>
        <taxon>Pterygota</taxon>
        <taxon>Neoptera</taxon>
        <taxon>Endopterygota</taxon>
        <taxon>Coleoptera</taxon>
        <taxon>Polyphaga</taxon>
        <taxon>Cucujiformia</taxon>
        <taxon>Coccinelloidea</taxon>
        <taxon>Coccinellidae</taxon>
        <taxon>Epilachninae</taxon>
        <taxon>Epilachnini</taxon>
        <taxon>Henosepilachna</taxon>
    </lineage>
</organism>
<keyword evidence="1" id="KW-0732">Signal</keyword>
<dbReference type="EMBL" id="JARQZJ010000038">
    <property type="protein sequence ID" value="KAK9876737.1"/>
    <property type="molecule type" value="Genomic_DNA"/>
</dbReference>
<proteinExistence type="predicted"/>
<gene>
    <name evidence="2" type="ORF">WA026_014975</name>
</gene>
<feature type="chain" id="PRO_5043564955" evidence="1">
    <location>
        <begin position="20"/>
        <end position="85"/>
    </location>
</feature>
<dbReference type="Proteomes" id="UP001431783">
    <property type="component" value="Unassembled WGS sequence"/>
</dbReference>